<evidence type="ECO:0000313" key="2">
    <source>
        <dbReference type="EMBL" id="ERJ65686.1"/>
    </source>
</evidence>
<name>A0A0E2LPT9_PORGN</name>
<protein>
    <submittedName>
        <fullName evidence="2">Uncharacterized protein</fullName>
    </submittedName>
</protein>
<keyword evidence="1" id="KW-0732">Signal</keyword>
<gene>
    <name evidence="2" type="ORF">HMPREF1555_01323</name>
</gene>
<organism evidence="2 3">
    <name type="scientific">Porphyromonas gingivalis F0570</name>
    <dbReference type="NCBI Taxonomy" id="1227271"/>
    <lineage>
        <taxon>Bacteria</taxon>
        <taxon>Pseudomonadati</taxon>
        <taxon>Bacteroidota</taxon>
        <taxon>Bacteroidia</taxon>
        <taxon>Bacteroidales</taxon>
        <taxon>Porphyromonadaceae</taxon>
        <taxon>Porphyromonas</taxon>
    </lineage>
</organism>
<dbReference type="AlphaFoldDB" id="A0A0E2LPT9"/>
<dbReference type="Proteomes" id="UP000016630">
    <property type="component" value="Unassembled WGS sequence"/>
</dbReference>
<evidence type="ECO:0000313" key="3">
    <source>
        <dbReference type="Proteomes" id="UP000016630"/>
    </source>
</evidence>
<accession>A0A0E2LPT9</accession>
<feature type="signal peptide" evidence="1">
    <location>
        <begin position="1"/>
        <end position="38"/>
    </location>
</feature>
<proteinExistence type="predicted"/>
<reference evidence="2 3" key="1">
    <citation type="submission" date="2013-06" db="EMBL/GenBank/DDBJ databases">
        <authorList>
            <person name="Weinstock G."/>
            <person name="Sodergren E."/>
            <person name="Lobos E.A."/>
            <person name="Fulton L."/>
            <person name="Fulton R."/>
            <person name="Courtney L."/>
            <person name="Fronick C."/>
            <person name="O'Laughlin M."/>
            <person name="Godfrey J."/>
            <person name="Wilson R.M."/>
            <person name="Miner T."/>
            <person name="Farmer C."/>
            <person name="Delehaunty K."/>
            <person name="Cordes M."/>
            <person name="Minx P."/>
            <person name="Tomlinson C."/>
            <person name="Chen J."/>
            <person name="Wollam A."/>
            <person name="Pepin K.H."/>
            <person name="Bhonagiri V."/>
            <person name="Zhang X."/>
            <person name="Warren W."/>
            <person name="Mitreva M."/>
            <person name="Mardis E.R."/>
            <person name="Wilson R.K."/>
        </authorList>
    </citation>
    <scope>NUCLEOTIDE SEQUENCE [LARGE SCALE GENOMIC DNA]</scope>
    <source>
        <strain evidence="2 3">F0570</strain>
    </source>
</reference>
<dbReference type="HOGENOM" id="CLU_1018847_0_0_10"/>
<dbReference type="EMBL" id="AWUW01000097">
    <property type="protein sequence ID" value="ERJ65686.1"/>
    <property type="molecule type" value="Genomic_DNA"/>
</dbReference>
<dbReference type="PATRIC" id="fig|1227271.3.peg.1156"/>
<evidence type="ECO:0000256" key="1">
    <source>
        <dbReference type="SAM" id="SignalP"/>
    </source>
</evidence>
<feature type="chain" id="PRO_5002398839" evidence="1">
    <location>
        <begin position="39"/>
        <end position="291"/>
    </location>
</feature>
<sequence length="291" mass="30897">MAFVTSFNKYNLTKNKRKMKKALLIGAALLGAVSFAGAQSLSTIKVQNNSVQQPREEATIQVCGELAEQVTCVGTGGAAIIAAAAKFESDDLESYVGWEIMSVDFFPGYKACKYTSAVWADDMTILGQSEDSDPEMQTINNLALKTSVKIEAGKNYIVGYIANTAGGHPIGCDQGPAVDGYGDLVSISEDGGATFPPFESLHQAVPTLNYNIYVVVHLKKGEGVEAVLTNDKANAYVQNGVIYVAGANGRQVSLFDMNGKVVYTGVSETIAAPQKGMYILRVGAKSIKLAI</sequence>
<comment type="caution">
    <text evidence="2">The sequence shown here is derived from an EMBL/GenBank/DDBJ whole genome shotgun (WGS) entry which is preliminary data.</text>
</comment>